<comment type="subcellular location">
    <subcellularLocation>
        <location evidence="1">Cell envelope</location>
    </subcellularLocation>
</comment>
<feature type="region of interest" description="Disordered" evidence="4">
    <location>
        <begin position="104"/>
        <end position="134"/>
    </location>
</feature>
<keyword evidence="7" id="KW-1185">Reference proteome</keyword>
<dbReference type="Proteomes" id="UP000305546">
    <property type="component" value="Unassembled WGS sequence"/>
</dbReference>
<feature type="domain" description="Imelysin-like" evidence="5">
    <location>
        <begin position="141"/>
        <end position="367"/>
    </location>
</feature>
<dbReference type="EMBL" id="VDFW01000011">
    <property type="protein sequence ID" value="TNC25495.1"/>
    <property type="molecule type" value="Genomic_DNA"/>
</dbReference>
<comment type="similarity">
    <text evidence="2">Belongs to the EfeM/EfeO family.</text>
</comment>
<dbReference type="InterPro" id="IPR034981">
    <property type="entry name" value="Imelysin-like_EfeO/Algp7"/>
</dbReference>
<dbReference type="InterPro" id="IPR050894">
    <property type="entry name" value="EfeM/EfeO_iron_uptake"/>
</dbReference>
<evidence type="ECO:0000313" key="7">
    <source>
        <dbReference type="Proteomes" id="UP000305546"/>
    </source>
</evidence>
<accession>A0A5C4LZT3</accession>
<protein>
    <submittedName>
        <fullName evidence="6">EfeM/EfeO family lipoprotein</fullName>
    </submittedName>
</protein>
<organism evidence="6 7">
    <name type="scientific">Amycolatopsis alkalitolerans</name>
    <dbReference type="NCBI Taxonomy" id="2547244"/>
    <lineage>
        <taxon>Bacteria</taxon>
        <taxon>Bacillati</taxon>
        <taxon>Actinomycetota</taxon>
        <taxon>Actinomycetes</taxon>
        <taxon>Pseudonocardiales</taxon>
        <taxon>Pseudonocardiaceae</taxon>
        <taxon>Amycolatopsis</taxon>
    </lineage>
</organism>
<name>A0A5C4LZT3_9PSEU</name>
<dbReference type="InterPro" id="IPR018976">
    <property type="entry name" value="Imelysin-like"/>
</dbReference>
<dbReference type="InterPro" id="IPR038352">
    <property type="entry name" value="Imelysin_sf"/>
</dbReference>
<evidence type="ECO:0000313" key="6">
    <source>
        <dbReference type="EMBL" id="TNC25495.1"/>
    </source>
</evidence>
<gene>
    <name evidence="6" type="ORF">FG385_15000</name>
</gene>
<dbReference type="OrthoDB" id="7260758at2"/>
<evidence type="ECO:0000259" key="5">
    <source>
        <dbReference type="Pfam" id="PF09375"/>
    </source>
</evidence>
<dbReference type="Gene3D" id="1.20.1420.20">
    <property type="entry name" value="M75 peptidase, HXXE motif"/>
    <property type="match status" value="1"/>
</dbReference>
<dbReference type="GO" id="GO:0030313">
    <property type="term" value="C:cell envelope"/>
    <property type="evidence" value="ECO:0007669"/>
    <property type="project" value="UniProtKB-SubCell"/>
</dbReference>
<evidence type="ECO:0000256" key="2">
    <source>
        <dbReference type="ARBA" id="ARBA00005989"/>
    </source>
</evidence>
<evidence type="ECO:0000256" key="4">
    <source>
        <dbReference type="SAM" id="MobiDB-lite"/>
    </source>
</evidence>
<keyword evidence="6" id="KW-0449">Lipoprotein</keyword>
<dbReference type="CDD" id="cd14656">
    <property type="entry name" value="Imelysin-like_EfeO"/>
    <property type="match status" value="1"/>
</dbReference>
<dbReference type="AlphaFoldDB" id="A0A5C4LZT3"/>
<keyword evidence="3" id="KW-0732">Signal</keyword>
<dbReference type="PANTHER" id="PTHR39192:SF1">
    <property type="entry name" value="IRON UPTAKE SYSTEM COMPONENT EFEO"/>
    <property type="match status" value="1"/>
</dbReference>
<dbReference type="Pfam" id="PF09375">
    <property type="entry name" value="Peptidase_M75"/>
    <property type="match status" value="1"/>
</dbReference>
<evidence type="ECO:0000256" key="3">
    <source>
        <dbReference type="ARBA" id="ARBA00022729"/>
    </source>
</evidence>
<sequence length="380" mass="39903">MLAVVVIGAGTGVAVWRTTSTTTAAGDPVITISRSSCGQGWTDPKPGPQTFQVRNTGAVTAEADLVDPATGTVFGEVEGIGPGTTRTMEVTLGNGTYAFRCTPEETEPITGPSVTITGGTDRSGPAVVPVTRNDLLGPSRDYQNYVSAGLGTLAGETDALAGAVHSQDRAAAEAAWLTAHLTYERLGAAYAAFGDSDRAINGTADGLPGGTADPGFTGFHRLEYGLWRGEGMPALGAVADRLDTDVHTLRDGFGQLQIDPNELGLRAHEILENTLQFELTGHTDYGSGTNLATAEANLDGTREVLNVLRPLLATRLPMSDVDKWLDRTDKALRSAQKPGGSWTPVTQLSRTQHEQIDGAVSELVERLAPIAAITEPRRVS</sequence>
<dbReference type="PANTHER" id="PTHR39192">
    <property type="entry name" value="IRON UPTAKE SYSTEM COMPONENT EFEO"/>
    <property type="match status" value="1"/>
</dbReference>
<comment type="caution">
    <text evidence="6">The sequence shown here is derived from an EMBL/GenBank/DDBJ whole genome shotgun (WGS) entry which is preliminary data.</text>
</comment>
<proteinExistence type="inferred from homology"/>
<evidence type="ECO:0000256" key="1">
    <source>
        <dbReference type="ARBA" id="ARBA00004196"/>
    </source>
</evidence>
<reference evidence="6 7" key="1">
    <citation type="submission" date="2019-06" db="EMBL/GenBank/DDBJ databases">
        <title>Amycolatopsis alkalitolerans sp. nov., isolated from Gastrodia elata Blume.</title>
        <authorList>
            <person name="Narsing Rao M.P."/>
            <person name="Li W.J."/>
        </authorList>
    </citation>
    <scope>NUCLEOTIDE SEQUENCE [LARGE SCALE GENOMIC DNA]</scope>
    <source>
        <strain evidence="6 7">SYSUP0005</strain>
    </source>
</reference>